<dbReference type="GO" id="GO:0005524">
    <property type="term" value="F:ATP binding"/>
    <property type="evidence" value="ECO:0007669"/>
    <property type="project" value="UniProtKB-KW"/>
</dbReference>
<comment type="caution">
    <text evidence="4">The sequence shown here is derived from an EMBL/GenBank/DDBJ whole genome shotgun (WGS) entry which is preliminary data.</text>
</comment>
<evidence type="ECO:0000256" key="2">
    <source>
        <dbReference type="ARBA" id="ARBA00022801"/>
    </source>
</evidence>
<proteinExistence type="predicted"/>
<evidence type="ECO:0000256" key="3">
    <source>
        <dbReference type="ARBA" id="ARBA00022840"/>
    </source>
</evidence>
<name>A0A9P9F741_9HYPO</name>
<dbReference type="OrthoDB" id="5154133at2759"/>
<dbReference type="GO" id="GO:0006281">
    <property type="term" value="P:DNA repair"/>
    <property type="evidence" value="ECO:0007669"/>
    <property type="project" value="TreeGrafter"/>
</dbReference>
<keyword evidence="3" id="KW-0067">ATP-binding</keyword>
<dbReference type="AlphaFoldDB" id="A0A9P9F741"/>
<keyword evidence="5" id="KW-1185">Reference proteome</keyword>
<dbReference type="SUPFAM" id="SSF52540">
    <property type="entry name" value="P-loop containing nucleoside triphosphate hydrolases"/>
    <property type="match status" value="2"/>
</dbReference>
<keyword evidence="2" id="KW-0378">Hydrolase</keyword>
<evidence type="ECO:0000313" key="5">
    <source>
        <dbReference type="Proteomes" id="UP000738349"/>
    </source>
</evidence>
<evidence type="ECO:0000256" key="1">
    <source>
        <dbReference type="ARBA" id="ARBA00022741"/>
    </source>
</evidence>
<reference evidence="4" key="1">
    <citation type="journal article" date="2021" name="Nat. Commun.">
        <title>Genetic determinants of endophytism in the Arabidopsis root mycobiome.</title>
        <authorList>
            <person name="Mesny F."/>
            <person name="Miyauchi S."/>
            <person name="Thiergart T."/>
            <person name="Pickel B."/>
            <person name="Atanasova L."/>
            <person name="Karlsson M."/>
            <person name="Huettel B."/>
            <person name="Barry K.W."/>
            <person name="Haridas S."/>
            <person name="Chen C."/>
            <person name="Bauer D."/>
            <person name="Andreopoulos W."/>
            <person name="Pangilinan J."/>
            <person name="LaButti K."/>
            <person name="Riley R."/>
            <person name="Lipzen A."/>
            <person name="Clum A."/>
            <person name="Drula E."/>
            <person name="Henrissat B."/>
            <person name="Kohler A."/>
            <person name="Grigoriev I.V."/>
            <person name="Martin F.M."/>
            <person name="Hacquard S."/>
        </authorList>
    </citation>
    <scope>NUCLEOTIDE SEQUENCE</scope>
    <source>
        <strain evidence="4">MPI-CAGE-AT-0147</strain>
    </source>
</reference>
<dbReference type="PANTHER" id="PTHR45626">
    <property type="entry name" value="TRANSCRIPTION TERMINATION FACTOR 2-RELATED"/>
    <property type="match status" value="1"/>
</dbReference>
<dbReference type="InterPro" id="IPR050628">
    <property type="entry name" value="SNF2_RAD54_helicase_TF"/>
</dbReference>
<keyword evidence="1" id="KW-0547">Nucleotide-binding</keyword>
<sequence>MRTLHFSSAQRHMMQTSVLDQNLLNFINHLQLNSLGMQGLVFLRINVCSLDLSSDSRFWGCKTRPCPKVHTISKEFHFKNLYCVELGRHDFPVLVSHYLDIEETDGDKFSMCDYWLAAVALGDQEPDDVFELGYVVKLPGVDKPIKLNGRLSWTGMIGKISHMMRKDSSLWCPSSPPVILFCTPSQAERCAKRGWIDSVRFEYELTHQQEKVPAPTADIEAPVDSGAGVENADLSQGFSEENGSYLEDDDAIDQVWVDSTILGNDREYWKQACIFFHHDQSQVDTGIQLPGMALELYPYQMVDVYKTLSICFSADTNGIFNCSQPGLGKTIESLATSCVIALAFMSREHCRNHPKSHKVKRSGTCQMGDAFGISCYCTLRSLTRQICRVVSRRPQLIICPAGIVKQWINASKQFLAERVVLRNGEVISELPLLVTAYYEEAEIKSGGNTPVSQALWTQPVAIKGELEGHETFDETLWESLQEVTLGDAMDALRFLGVTVETVNNNAKLPGTNVTRDRLILVCSTSIASSKAFPAKFKTSIHVRQHGSSKKRELTITGALCPSVVHYDEFTYGKGKDTNIVNLLKQFCTVGGSKSGNKPLIVLLSATPMPRGPQDLEGLLPLTSTHPDIRYTIDVLKLAYIRAFNSDEVESETDKIADWRRVSAETLGRCMFHRWFGMQFLDGFIPDPRPACHIKVARFFPVLSVHEEKLAEVQQSLRDRLEQLSAPSAGGSLSKLRKTAEFRLSLQCSVLPSYILLNQAELDGVRNNASAVRAIVAREIANLGCAQLDALQEIVREVSVEGKVRHGLVFSSTPISACIAAEWLKHKLAPNIYVKHFTALEVKPAHRAKMIKELNRHAIEHPNCPIVVVSTYALMATGLDRIQDFASYVVKLGEPWTNKEHQQCQGRVHRKGQKHPVYIHSLHGAVGSLDYEFFRKNRKALNLLSEDAILSSFLERNPLV</sequence>
<organism evidence="4 5">
    <name type="scientific">Dactylonectria macrodidyma</name>
    <dbReference type="NCBI Taxonomy" id="307937"/>
    <lineage>
        <taxon>Eukaryota</taxon>
        <taxon>Fungi</taxon>
        <taxon>Dikarya</taxon>
        <taxon>Ascomycota</taxon>
        <taxon>Pezizomycotina</taxon>
        <taxon>Sordariomycetes</taxon>
        <taxon>Hypocreomycetidae</taxon>
        <taxon>Hypocreales</taxon>
        <taxon>Nectriaceae</taxon>
        <taxon>Dactylonectria</taxon>
    </lineage>
</organism>
<dbReference type="EMBL" id="JAGMUV010000006">
    <property type="protein sequence ID" value="KAH7153411.1"/>
    <property type="molecule type" value="Genomic_DNA"/>
</dbReference>
<dbReference type="InterPro" id="IPR027417">
    <property type="entry name" value="P-loop_NTPase"/>
</dbReference>
<evidence type="ECO:0008006" key="6">
    <source>
        <dbReference type="Google" id="ProtNLM"/>
    </source>
</evidence>
<dbReference type="GO" id="GO:0016787">
    <property type="term" value="F:hydrolase activity"/>
    <property type="evidence" value="ECO:0007669"/>
    <property type="project" value="UniProtKB-KW"/>
</dbReference>
<gene>
    <name evidence="4" type="ORF">EDB81DRAFT_758361</name>
</gene>
<dbReference type="Gene3D" id="3.40.50.300">
    <property type="entry name" value="P-loop containing nucleotide triphosphate hydrolases"/>
    <property type="match status" value="1"/>
</dbReference>
<dbReference type="Proteomes" id="UP000738349">
    <property type="component" value="Unassembled WGS sequence"/>
</dbReference>
<protein>
    <recommendedName>
        <fullName evidence="6">Helicase C-terminal domain-containing protein</fullName>
    </recommendedName>
</protein>
<dbReference type="GO" id="GO:0005634">
    <property type="term" value="C:nucleus"/>
    <property type="evidence" value="ECO:0007669"/>
    <property type="project" value="TreeGrafter"/>
</dbReference>
<dbReference type="GO" id="GO:0008094">
    <property type="term" value="F:ATP-dependent activity, acting on DNA"/>
    <property type="evidence" value="ECO:0007669"/>
    <property type="project" value="TreeGrafter"/>
</dbReference>
<accession>A0A9P9F741</accession>
<evidence type="ECO:0000313" key="4">
    <source>
        <dbReference type="EMBL" id="KAH7153411.1"/>
    </source>
</evidence>